<feature type="transmembrane region" description="Helical" evidence="11">
    <location>
        <begin position="285"/>
        <end position="304"/>
    </location>
</feature>
<dbReference type="GO" id="GO:0004984">
    <property type="term" value="F:olfactory receptor activity"/>
    <property type="evidence" value="ECO:0007669"/>
    <property type="project" value="InterPro"/>
</dbReference>
<dbReference type="InterPro" id="IPR017452">
    <property type="entry name" value="GPCR_Rhodpsn_7TM"/>
</dbReference>
<sequence length="324" mass="36583">FKSCNLQAVGDAWPINSNQTSVNRFILLGLTNIPYLQALCVLMFLIIYIITLSANLLLILVVKMNPQLQTPMYFFLSNLSIIDIFFSSTIVPKTLAITLSQDRSISLMDCTTQMFFSLALGATECLILAVMAYDRYAAINKPLHYTTIMNKGFCIGMAAGCWLISFINSAIHVYLTFQLPFCRSRHINHFFCEIPSFFWLSCRDTNLNEVAMYISAGIIGGCSFILILVSYGHIIFTILNIHSTAKRQKSFSTCASHLTVVSLFYGTILFMYMRPHSAYSDIDKTVSIFYSTVIPMLNPIIYSMRNKDVKGTLKKQMTNIHTEA</sequence>
<evidence type="ECO:0000256" key="5">
    <source>
        <dbReference type="ARBA" id="ARBA00022989"/>
    </source>
</evidence>
<dbReference type="GO" id="GO:0005886">
    <property type="term" value="C:plasma membrane"/>
    <property type="evidence" value="ECO:0007669"/>
    <property type="project" value="UniProtKB-SubCell"/>
</dbReference>
<feature type="transmembrane region" description="Helical" evidence="11">
    <location>
        <begin position="73"/>
        <end position="92"/>
    </location>
</feature>
<keyword evidence="3 10" id="KW-0812">Transmembrane</keyword>
<keyword evidence="2 11" id="KW-1003">Cell membrane</keyword>
<dbReference type="Pfam" id="PF13853">
    <property type="entry name" value="7tm_4"/>
    <property type="match status" value="1"/>
</dbReference>
<dbReference type="AlphaFoldDB" id="A0A6I8QAN7"/>
<feature type="transmembrane region" description="Helical" evidence="11">
    <location>
        <begin position="251"/>
        <end position="273"/>
    </location>
</feature>
<dbReference type="GeneTree" id="ENSGT01140000282578"/>
<dbReference type="InterPro" id="IPR050516">
    <property type="entry name" value="Olfactory_GPCR"/>
</dbReference>
<feature type="transmembrane region" description="Helical" evidence="11">
    <location>
        <begin position="112"/>
        <end position="133"/>
    </location>
</feature>
<evidence type="ECO:0000256" key="1">
    <source>
        <dbReference type="ARBA" id="ARBA00004651"/>
    </source>
</evidence>
<feature type="domain" description="G-protein coupled receptors family 1 profile" evidence="12">
    <location>
        <begin position="54"/>
        <end position="302"/>
    </location>
</feature>
<comment type="subcellular location">
    <subcellularLocation>
        <location evidence="1 11">Cell membrane</location>
        <topology evidence="1 11">Multi-pass membrane protein</topology>
    </subcellularLocation>
</comment>
<evidence type="ECO:0000256" key="2">
    <source>
        <dbReference type="ARBA" id="ARBA00022475"/>
    </source>
</evidence>
<dbReference type="Ensembl" id="ENSXETT00000082561">
    <property type="protein sequence ID" value="ENSXETP00000066456"/>
    <property type="gene ID" value="ENSXETG00000040187"/>
</dbReference>
<evidence type="ECO:0000259" key="12">
    <source>
        <dbReference type="PROSITE" id="PS50262"/>
    </source>
</evidence>
<dbReference type="PANTHER" id="PTHR26452">
    <property type="entry name" value="OLFACTORY RECEPTOR"/>
    <property type="match status" value="1"/>
</dbReference>
<dbReference type="InterPro" id="IPR000276">
    <property type="entry name" value="GPCR_Rhodpsn"/>
</dbReference>
<organism evidence="13">
    <name type="scientific">Xenopus tropicalis</name>
    <name type="common">Western clawed frog</name>
    <name type="synonym">Silurana tropicalis</name>
    <dbReference type="NCBI Taxonomy" id="8364"/>
    <lineage>
        <taxon>Eukaryota</taxon>
        <taxon>Metazoa</taxon>
        <taxon>Chordata</taxon>
        <taxon>Craniata</taxon>
        <taxon>Vertebrata</taxon>
        <taxon>Euteleostomi</taxon>
        <taxon>Amphibia</taxon>
        <taxon>Batrachia</taxon>
        <taxon>Anura</taxon>
        <taxon>Pipoidea</taxon>
        <taxon>Pipidae</taxon>
        <taxon>Xenopodinae</taxon>
        <taxon>Xenopus</taxon>
        <taxon>Silurana</taxon>
    </lineage>
</organism>
<keyword evidence="8 10" id="KW-0675">Receptor</keyword>
<reference evidence="13" key="2">
    <citation type="submission" date="2020-05" db="UniProtKB">
        <authorList>
            <consortium name="Ensembl"/>
        </authorList>
    </citation>
    <scope>IDENTIFICATION</scope>
</reference>
<evidence type="ECO:0000256" key="3">
    <source>
        <dbReference type="ARBA" id="ARBA00022692"/>
    </source>
</evidence>
<keyword evidence="5 11" id="KW-1133">Transmembrane helix</keyword>
<keyword evidence="7 11" id="KW-0472">Membrane</keyword>
<keyword evidence="11" id="KW-0716">Sensory transduction</keyword>
<dbReference type="GO" id="GO:0004930">
    <property type="term" value="F:G protein-coupled receptor activity"/>
    <property type="evidence" value="ECO:0007669"/>
    <property type="project" value="UniProtKB-KW"/>
</dbReference>
<evidence type="ECO:0000256" key="8">
    <source>
        <dbReference type="ARBA" id="ARBA00023170"/>
    </source>
</evidence>
<evidence type="ECO:0000256" key="11">
    <source>
        <dbReference type="RuleBase" id="RU363047"/>
    </source>
</evidence>
<accession>A0A6I8QAN7</accession>
<dbReference type="CDD" id="cd13954">
    <property type="entry name" value="7tmA_OR"/>
    <property type="match status" value="1"/>
</dbReference>
<dbReference type="Gene3D" id="1.20.1070.10">
    <property type="entry name" value="Rhodopsin 7-helix transmembrane proteins"/>
    <property type="match status" value="1"/>
</dbReference>
<evidence type="ECO:0000313" key="13">
    <source>
        <dbReference type="Ensembl" id="ENSXETP00000066456"/>
    </source>
</evidence>
<name>A0A6I8QAN7_XENTR</name>
<dbReference type="FunFam" id="1.20.1070.10:FF:000015">
    <property type="entry name" value="Olfactory receptor"/>
    <property type="match status" value="1"/>
</dbReference>
<evidence type="ECO:0000256" key="6">
    <source>
        <dbReference type="ARBA" id="ARBA00023040"/>
    </source>
</evidence>
<feature type="transmembrane region" description="Helical" evidence="11">
    <location>
        <begin position="210"/>
        <end position="239"/>
    </location>
</feature>
<keyword evidence="6 10" id="KW-0297">G-protein coupled receptor</keyword>
<evidence type="ECO:0000256" key="4">
    <source>
        <dbReference type="ARBA" id="ARBA00022725"/>
    </source>
</evidence>
<protein>
    <recommendedName>
        <fullName evidence="11">Olfactory receptor</fullName>
    </recommendedName>
</protein>
<dbReference type="InParanoid" id="A0A6I8QAN7"/>
<comment type="similarity">
    <text evidence="10">Belongs to the G-protein coupled receptor 1 family.</text>
</comment>
<dbReference type="PRINTS" id="PR00237">
    <property type="entry name" value="GPCRRHODOPSN"/>
</dbReference>
<keyword evidence="4 11" id="KW-0552">Olfaction</keyword>
<evidence type="ECO:0000256" key="10">
    <source>
        <dbReference type="RuleBase" id="RU000688"/>
    </source>
</evidence>
<reference evidence="13" key="1">
    <citation type="journal article" date="2010" name="Science">
        <title>The genome of the Western clawed frog Xenopus tropicalis.</title>
        <authorList>
            <person name="Hellsten U."/>
            <person name="Harland R.M."/>
            <person name="Gilchrist M.J."/>
            <person name="Hendrix D."/>
            <person name="Jurka J."/>
            <person name="Kapitonov V."/>
            <person name="Ovcharenko I."/>
            <person name="Putnam N.H."/>
            <person name="Shu S."/>
            <person name="Taher L."/>
            <person name="Blitz I.L."/>
            <person name="Blumberg B."/>
            <person name="Dichmann D.S."/>
            <person name="Dubchak I."/>
            <person name="Amaya E."/>
            <person name="Detter J.C."/>
            <person name="Fletcher R."/>
            <person name="Gerhard D.S."/>
            <person name="Goodstein D."/>
            <person name="Graves T."/>
            <person name="Grigoriev I.V."/>
            <person name="Grimwood J."/>
            <person name="Kawashima T."/>
            <person name="Lindquist E."/>
            <person name="Lucas S.M."/>
            <person name="Mead P.E."/>
            <person name="Mitros T."/>
            <person name="Ogino H."/>
            <person name="Ohta Y."/>
            <person name="Poliakov A.V."/>
            <person name="Pollet N."/>
            <person name="Robert J."/>
            <person name="Salamov A."/>
            <person name="Sater A.K."/>
            <person name="Schmutz J."/>
            <person name="Terry A."/>
            <person name="Vize P.D."/>
            <person name="Warren W.C."/>
            <person name="Wells D."/>
            <person name="Wills A."/>
            <person name="Wilson R.K."/>
            <person name="Zimmerman L.B."/>
            <person name="Zorn A.M."/>
            <person name="Grainger R."/>
            <person name="Grammer T."/>
            <person name="Khokha M.K."/>
            <person name="Richardson P.M."/>
            <person name="Rokhsar D.S."/>
        </authorList>
    </citation>
    <scope>NUCLEOTIDE SEQUENCE [LARGE SCALE GENOMIC DNA]</scope>
    <source>
        <strain evidence="13">Nigerian</strain>
    </source>
</reference>
<dbReference type="SUPFAM" id="SSF81321">
    <property type="entry name" value="Family A G protein-coupled receptor-like"/>
    <property type="match status" value="1"/>
</dbReference>
<dbReference type="PROSITE" id="PS00237">
    <property type="entry name" value="G_PROTEIN_RECEP_F1_1"/>
    <property type="match status" value="1"/>
</dbReference>
<dbReference type="PRINTS" id="PR00245">
    <property type="entry name" value="OLFACTORYR"/>
</dbReference>
<feature type="transmembrane region" description="Helical" evidence="11">
    <location>
        <begin position="35"/>
        <end position="61"/>
    </location>
</feature>
<dbReference type="InterPro" id="IPR000725">
    <property type="entry name" value="Olfact_rcpt"/>
</dbReference>
<feature type="transmembrane region" description="Helical" evidence="11">
    <location>
        <begin position="153"/>
        <end position="175"/>
    </location>
</feature>
<evidence type="ECO:0000256" key="7">
    <source>
        <dbReference type="ARBA" id="ARBA00023136"/>
    </source>
</evidence>
<dbReference type="PROSITE" id="PS50262">
    <property type="entry name" value="G_PROTEIN_RECEP_F1_2"/>
    <property type="match status" value="1"/>
</dbReference>
<keyword evidence="9 10" id="KW-0807">Transducer</keyword>
<proteinExistence type="inferred from homology"/>
<evidence type="ECO:0000256" key="9">
    <source>
        <dbReference type="ARBA" id="ARBA00023224"/>
    </source>
</evidence>